<organism evidence="2 3">
    <name type="scientific">Megaselia scalaris</name>
    <name type="common">Humpbacked fly</name>
    <name type="synonym">Phora scalaris</name>
    <dbReference type="NCBI Taxonomy" id="36166"/>
    <lineage>
        <taxon>Eukaryota</taxon>
        <taxon>Metazoa</taxon>
        <taxon>Ecdysozoa</taxon>
        <taxon>Arthropoda</taxon>
        <taxon>Hexapoda</taxon>
        <taxon>Insecta</taxon>
        <taxon>Pterygota</taxon>
        <taxon>Neoptera</taxon>
        <taxon>Endopterygota</taxon>
        <taxon>Diptera</taxon>
        <taxon>Brachycera</taxon>
        <taxon>Muscomorpha</taxon>
        <taxon>Platypezoidea</taxon>
        <taxon>Phoridae</taxon>
        <taxon>Megaseliini</taxon>
        <taxon>Megaselia</taxon>
    </lineage>
</organism>
<keyword evidence="3" id="KW-1185">Reference proteome</keyword>
<dbReference type="AlphaFoldDB" id="T1GBG1"/>
<feature type="chain" id="PRO_5004588169" evidence="1">
    <location>
        <begin position="19"/>
        <end position="137"/>
    </location>
</feature>
<keyword evidence="1" id="KW-0732">Signal</keyword>
<evidence type="ECO:0000313" key="3">
    <source>
        <dbReference type="Proteomes" id="UP000015102"/>
    </source>
</evidence>
<dbReference type="EMBL" id="CAQQ02139094">
    <property type="status" value="NOT_ANNOTATED_CDS"/>
    <property type="molecule type" value="Genomic_DNA"/>
</dbReference>
<name>T1GBG1_MEGSC</name>
<evidence type="ECO:0000256" key="1">
    <source>
        <dbReference type="SAM" id="SignalP"/>
    </source>
</evidence>
<dbReference type="Proteomes" id="UP000015102">
    <property type="component" value="Unassembled WGS sequence"/>
</dbReference>
<reference evidence="2" key="2">
    <citation type="submission" date="2015-06" db="UniProtKB">
        <authorList>
            <consortium name="EnsemblMetazoa"/>
        </authorList>
    </citation>
    <scope>IDENTIFICATION</scope>
</reference>
<dbReference type="EnsemblMetazoa" id="MESCA000593-RA">
    <property type="protein sequence ID" value="MESCA000593-PA"/>
    <property type="gene ID" value="MESCA000593"/>
</dbReference>
<feature type="signal peptide" evidence="1">
    <location>
        <begin position="1"/>
        <end position="18"/>
    </location>
</feature>
<accession>T1GBG1</accession>
<proteinExistence type="predicted"/>
<reference evidence="3" key="1">
    <citation type="submission" date="2013-02" db="EMBL/GenBank/DDBJ databases">
        <authorList>
            <person name="Hughes D."/>
        </authorList>
    </citation>
    <scope>NUCLEOTIDE SEQUENCE</scope>
    <source>
        <strain>Durham</strain>
        <strain evidence="3">NC isolate 2 -- Noor lab</strain>
    </source>
</reference>
<evidence type="ECO:0000313" key="2">
    <source>
        <dbReference type="EnsemblMetazoa" id="MESCA000593-PA"/>
    </source>
</evidence>
<dbReference type="HOGENOM" id="CLU_1867442_0_0_1"/>
<protein>
    <submittedName>
        <fullName evidence="2">Uncharacterized protein</fullName>
    </submittedName>
</protein>
<sequence>MNKAIFVIFVGLFSLAITATIDTTTQREKHTLVKYLKASKNTKIDEYISNAYKQIIRTHDRIYNAGYDELQEINNLIETLSDPCKDIQSFMHSGTSKPSNPQVVVNDTLKMCNLILKIGIPKNNNDLETYMKALTEL</sequence>